<dbReference type="InterPro" id="IPR012334">
    <property type="entry name" value="Pectin_lyas_fold"/>
</dbReference>
<dbReference type="SUPFAM" id="SSF51126">
    <property type="entry name" value="Pectin lyase-like"/>
    <property type="match status" value="1"/>
</dbReference>
<evidence type="ECO:0000313" key="4">
    <source>
        <dbReference type="EMBL" id="NEZ59964.1"/>
    </source>
</evidence>
<dbReference type="Proteomes" id="UP000481033">
    <property type="component" value="Unassembled WGS sequence"/>
</dbReference>
<dbReference type="SMART" id="SM00912">
    <property type="entry name" value="Haemagg_act"/>
    <property type="match status" value="1"/>
</dbReference>
<dbReference type="EMBL" id="QXHD01000004">
    <property type="protein sequence ID" value="NEZ59964.1"/>
    <property type="molecule type" value="Genomic_DNA"/>
</dbReference>
<dbReference type="InterPro" id="IPR008638">
    <property type="entry name" value="FhaB/CdiA-like_TPS"/>
</dbReference>
<dbReference type="InterPro" id="IPR024983">
    <property type="entry name" value="CHAT_dom"/>
</dbReference>
<comment type="caution">
    <text evidence="4">The sequence shown here is derived from an EMBL/GenBank/DDBJ whole genome shotgun (WGS) entry which is preliminary data.</text>
</comment>
<dbReference type="Pfam" id="PF05860">
    <property type="entry name" value="TPS"/>
    <property type="match status" value="1"/>
</dbReference>
<keyword evidence="2" id="KW-0732">Signal</keyword>
<evidence type="ECO:0000256" key="1">
    <source>
        <dbReference type="SAM" id="MobiDB-lite"/>
    </source>
</evidence>
<keyword evidence="5" id="KW-1185">Reference proteome</keyword>
<evidence type="ECO:0000313" key="5">
    <source>
        <dbReference type="Proteomes" id="UP000481033"/>
    </source>
</evidence>
<proteinExistence type="predicted"/>
<feature type="signal peptide" evidence="2">
    <location>
        <begin position="1"/>
        <end position="20"/>
    </location>
</feature>
<sequence length="1298" mass="135597">MRFWSIGLISGLMGVTPVMAQSIVPTDMTQVEQRANEYSITGGQQSADGLNLFHGFESFNLDEAERASFWVPAGVANVLGRISGGDASLINGQLQLLGSNADLFLLNPAGIIFGERATLALPGSFLATTADGVTFDNGTFPVLGSVDYGLLVGEPTGLEFWAGAAGIILNSSDLTVDPEASLSLVGSSVTNTGDLSGTSGSITLAAVPDSHYVRLSSAGSVLSYDLAAQHIISGFNPLDLPTLLTDVSVASATGLVVNADGSIQLAGADMDLSLGTVLSTGDISLEGGNVQLLGEQVGLLAGTVNVSGTQGGGNIWLGGNQEGTGPLPNARAVYVAPTVELSADAQDSGSGGNIIIWSEESSRIYGAISATGGSQAGDGGFIETSSRGFLEVTQAPDVSAAQGRAGLWLLDPFDIEIRNNGGNNVNLPAATPFEATGSVAILDIGVLNAGLANGNVVVATTTNGGTAAGNITLIDPLVYSAQPGATLELLAAGDIRVQASITPGDTSGPLNLQLRADTDNQGNGVVEIASNVLVDTSGGALLLQGNGEQTVSAAGVSLLANSSLQTRGGNITIAGRHSNNSGVLVGANTSIDTAGTAGNGAIAINGVSQTGIGIDLGGTLTISDQLTLDGQTGSSTQPAVRSTFALMDNRVLVNAVGNVELDSIQAATEIDITTDGLLRVTGTNSAGQSLVTTANNGNIRIRHGGGGQTPFVVGNAAVNGTAGAIATSTNNAITPVRSFLDSFSQGNISIVTAGSTNPNDCVNDCNDFDDDDFDDDFGDNDFGDDGALDDSSSPLSIAGDEDGDDVQDNNDFDDDFEDDDFDDDDFDDGDFDDGDFEDDDSEETADSDDAEDEDDDENDDSDFDDDEFAYGDDFSVDVLEDAEITAEKLDGKEKVLTQEYSQYLGVESEPNLPLPEVQQKLGQVAIETGYTPGIVYIDFVPDDRAQTKQVLELNQDNYLLELVLVTQNGPPQRLLIDTTKADVQNIVARFHRGVTNVTFGRRYLRSAQKLHNWLISPLESALSEQEISHLSFVLPSGLRSLPLAALHDGETFLIERYSLGIMPSVGLTNIDYSDIRPAEVLAAGASTFLEQPALPAVPLELRTIADTLWPGRFFLNESFTLEQLLANRQSGDYDILHLATHGEFRAGNPSNSYIQLWDQRLTLDQLSRLSLDNPPVDLLVLSACRTALGSREAELGFAGLAVKAGVKTAMASLWRVDDVGTAGLMTEFYSNLRTSTMRAEALRQAQLAMLRGNVSVDAGQLVWTGGTLVMPPILADETGLVLSHPFYWAAFTLVGSPW</sequence>
<name>A0A6M0RUR5_9CYAN</name>
<feature type="compositionally biased region" description="Acidic residues" evidence="1">
    <location>
        <begin position="772"/>
        <end position="788"/>
    </location>
</feature>
<feature type="compositionally biased region" description="Acidic residues" evidence="1">
    <location>
        <begin position="799"/>
        <end position="868"/>
    </location>
</feature>
<feature type="domain" description="Filamentous haemagglutinin FhaB/tRNA nuclease CdiA-like TPS" evidence="3">
    <location>
        <begin position="21"/>
        <end position="136"/>
    </location>
</feature>
<accession>A0A6M0RUR5</accession>
<feature type="region of interest" description="Disordered" evidence="1">
    <location>
        <begin position="772"/>
        <end position="868"/>
    </location>
</feature>
<reference evidence="4 5" key="1">
    <citation type="journal article" date="2020" name="Microb. Ecol.">
        <title>Ecogenomics of the Marine Benthic Filamentous Cyanobacterium Adonisia.</title>
        <authorList>
            <person name="Walter J.M."/>
            <person name="Coutinho F.H."/>
            <person name="Leomil L."/>
            <person name="Hargreaves P.I."/>
            <person name="Campeao M.E."/>
            <person name="Vieira V.V."/>
            <person name="Silva B.S."/>
            <person name="Fistarol G.O."/>
            <person name="Salomon P.S."/>
            <person name="Sawabe T."/>
            <person name="Mino S."/>
            <person name="Hosokawa M."/>
            <person name="Miyashita H."/>
            <person name="Maruyama F."/>
            <person name="van Verk M.C."/>
            <person name="Dutilh B.E."/>
            <person name="Thompson C.C."/>
            <person name="Thompson F.L."/>
        </authorList>
    </citation>
    <scope>NUCLEOTIDE SEQUENCE [LARGE SCALE GENOMIC DNA]</scope>
    <source>
        <strain evidence="4 5">CCMR0081</strain>
    </source>
</reference>
<feature type="chain" id="PRO_5026985271" evidence="2">
    <location>
        <begin position="21"/>
        <end position="1298"/>
    </location>
</feature>
<evidence type="ECO:0000259" key="3">
    <source>
        <dbReference type="SMART" id="SM00912"/>
    </source>
</evidence>
<protein>
    <submittedName>
        <fullName evidence="4">CHAT domain-containing protein</fullName>
    </submittedName>
</protein>
<dbReference type="Pfam" id="PF12770">
    <property type="entry name" value="CHAT"/>
    <property type="match status" value="1"/>
</dbReference>
<gene>
    <name evidence="4" type="ORF">DXZ20_30830</name>
</gene>
<dbReference type="NCBIfam" id="TIGR01901">
    <property type="entry name" value="adhes_NPXG"/>
    <property type="match status" value="1"/>
</dbReference>
<dbReference type="InterPro" id="IPR011050">
    <property type="entry name" value="Pectin_lyase_fold/virulence"/>
</dbReference>
<dbReference type="Gene3D" id="2.160.20.10">
    <property type="entry name" value="Single-stranded right-handed beta-helix, Pectin lyase-like"/>
    <property type="match status" value="1"/>
</dbReference>
<organism evidence="4 5">
    <name type="scientific">Adonisia turfae CCMR0081</name>
    <dbReference type="NCBI Taxonomy" id="2292702"/>
    <lineage>
        <taxon>Bacteria</taxon>
        <taxon>Bacillati</taxon>
        <taxon>Cyanobacteriota</taxon>
        <taxon>Adonisia</taxon>
        <taxon>Adonisia turfae</taxon>
    </lineage>
</organism>
<evidence type="ECO:0000256" key="2">
    <source>
        <dbReference type="SAM" id="SignalP"/>
    </source>
</evidence>